<organism evidence="1 2">
    <name type="scientific">Glycomyces mayteni</name>
    <dbReference type="NCBI Taxonomy" id="543887"/>
    <lineage>
        <taxon>Bacteria</taxon>
        <taxon>Bacillati</taxon>
        <taxon>Actinomycetota</taxon>
        <taxon>Actinomycetes</taxon>
        <taxon>Glycomycetales</taxon>
        <taxon>Glycomycetaceae</taxon>
        <taxon>Glycomyces</taxon>
    </lineage>
</organism>
<evidence type="ECO:0000313" key="1">
    <source>
        <dbReference type="EMBL" id="MFC6956068.1"/>
    </source>
</evidence>
<comment type="caution">
    <text evidence="1">The sequence shown here is derived from an EMBL/GenBank/DDBJ whole genome shotgun (WGS) entry which is preliminary data.</text>
</comment>
<reference evidence="2" key="1">
    <citation type="journal article" date="2019" name="Int. J. Syst. Evol. Microbiol.">
        <title>The Global Catalogue of Microorganisms (GCM) 10K type strain sequencing project: providing services to taxonomists for standard genome sequencing and annotation.</title>
        <authorList>
            <consortium name="The Broad Institute Genomics Platform"/>
            <consortium name="The Broad Institute Genome Sequencing Center for Infectious Disease"/>
            <person name="Wu L."/>
            <person name="Ma J."/>
        </authorList>
    </citation>
    <scope>NUCLEOTIDE SEQUENCE [LARGE SCALE GENOMIC DNA]</scope>
    <source>
        <strain evidence="2">KACC 12634</strain>
    </source>
</reference>
<gene>
    <name evidence="1" type="ORF">ACFQS3_02550</name>
</gene>
<sequence length="56" mass="6304">MTPEQETKAEMLALLMTELDVSIWNGVVSLTNDQKGPRIIRVTNEDAESAWKVTDK</sequence>
<dbReference type="EMBL" id="JBHSYS010000001">
    <property type="protein sequence ID" value="MFC6956068.1"/>
    <property type="molecule type" value="Genomic_DNA"/>
</dbReference>
<evidence type="ECO:0000313" key="2">
    <source>
        <dbReference type="Proteomes" id="UP001596470"/>
    </source>
</evidence>
<accession>A0ABW2D5X6</accession>
<dbReference type="Proteomes" id="UP001596470">
    <property type="component" value="Unassembled WGS sequence"/>
</dbReference>
<name>A0ABW2D5X6_9ACTN</name>
<dbReference type="RefSeq" id="WP_382353400.1">
    <property type="nucleotide sequence ID" value="NZ_JBHMBP010000004.1"/>
</dbReference>
<protein>
    <submittedName>
        <fullName evidence="1">Uncharacterized protein</fullName>
    </submittedName>
</protein>
<keyword evidence="2" id="KW-1185">Reference proteome</keyword>
<proteinExistence type="predicted"/>